<comment type="pathway">
    <text evidence="3">Protein modification; protein ubiquitination.</text>
</comment>
<evidence type="ECO:0000256" key="3">
    <source>
        <dbReference type="ARBA" id="ARBA00004906"/>
    </source>
</evidence>
<dbReference type="GO" id="GO:0043161">
    <property type="term" value="P:proteasome-mediated ubiquitin-dependent protein catabolic process"/>
    <property type="evidence" value="ECO:0007669"/>
    <property type="project" value="TreeGrafter"/>
</dbReference>
<sequence>MSGTPESVDTERGGEQDGPTPRQQRSVLPSFLFISFVLFMITNNGGEELAQRTRYLDTLDNINQQIANYSAWLNGTAPENFTLVMQDPVVTTLVESLMTFGSQVDPQSASYYRNLTGFWRGDVRFHNLTDLKNNASVPPSPWYQLADELVASANLTNATEFASRVGSWNWTRSDKVQISLGDKLVWNESENKDVTRDIAMIHGKIDFMDSEGSEELRLEVDGVHFVSNGTIYAFAEPSGHAIDIRDIPMLVPSDRLKETARVVEAELISRTKKLKERVQAGVIEESSEDEGPKTGCLFQFFGQINQSDVPQALLQQVEDEIHEPTGISTIHAPDMKLQGVLVSKNCAMIYELPDISGMKSQTLFRKITSYAGVATIMNLLLLALHTRQVTRSRSAAGLSRVSRYPFIVQSLIDAVSFVGHVTLAILAEGRTSIAVLAPAGLACVLFIQEAQFAIIIGQIQAPEDVRPTARPPSQPAAAPPTTNPAPRAAPAPNAQPVLPTITTTPPRPSLLRYMFDHIRNDPSARMWFIISFFLLVVFRLVIALSVPLLFIGLLYSSMWLVQIYRTVRRERVSGMAGEYLVGVTACRLYYLLYFLACPKNVLDVEPRRWVYGMALCMFLQVFLILLQSHFGPTFFLPRGMVSIETYDYHPPMPLPDPEAPEQSLGDCAICMDAITVDPALRQHSDEKGEVHSLSRRTGNLLAQGARKSYSLAPCHHLFHTACLERWLAIKNICPQCRRPLPPL</sequence>
<dbReference type="GO" id="GO:0061630">
    <property type="term" value="F:ubiquitin protein ligase activity"/>
    <property type="evidence" value="ECO:0007669"/>
    <property type="project" value="UniProtKB-EC"/>
</dbReference>
<dbReference type="InParanoid" id="K5UKG8"/>
<dbReference type="Pfam" id="PF13639">
    <property type="entry name" value="zf-RING_2"/>
    <property type="match status" value="1"/>
</dbReference>
<dbReference type="InterPro" id="IPR050731">
    <property type="entry name" value="HRD1_E3_ubiq-ligases"/>
</dbReference>
<protein>
    <recommendedName>
        <fullName evidence="4">RING-type E3 ubiquitin transferase</fullName>
        <ecNumber evidence="4">2.3.2.27</ecNumber>
    </recommendedName>
</protein>
<proteinExistence type="predicted"/>
<dbReference type="KEGG" id="pco:PHACADRAFT_200969"/>
<keyword evidence="7" id="KW-0479">Metal-binding</keyword>
<dbReference type="GO" id="GO:0008270">
    <property type="term" value="F:zinc ion binding"/>
    <property type="evidence" value="ECO:0007669"/>
    <property type="project" value="UniProtKB-KW"/>
</dbReference>
<dbReference type="GeneID" id="18911545"/>
<dbReference type="InterPro" id="IPR001841">
    <property type="entry name" value="Znf_RING"/>
</dbReference>
<reference evidence="18 19" key="1">
    <citation type="journal article" date="2012" name="BMC Genomics">
        <title>Comparative genomics of the white-rot fungi, Phanerochaete carnosa and P. chrysosporium, to elucidate the genetic basis of the distinct wood types they colonize.</title>
        <authorList>
            <person name="Suzuki H."/>
            <person name="MacDonald J."/>
            <person name="Syed K."/>
            <person name="Salamov A."/>
            <person name="Hori C."/>
            <person name="Aerts A."/>
            <person name="Henrissat B."/>
            <person name="Wiebenga A."/>
            <person name="vanKuyk P.A."/>
            <person name="Barry K."/>
            <person name="Lindquist E."/>
            <person name="LaButti K."/>
            <person name="Lapidus A."/>
            <person name="Lucas S."/>
            <person name="Coutinho P."/>
            <person name="Gong Y."/>
            <person name="Samejima M."/>
            <person name="Mahadevan R."/>
            <person name="Abou-Zaid M."/>
            <person name="de Vries R.P."/>
            <person name="Igarashi K."/>
            <person name="Yadav J.S."/>
            <person name="Grigoriev I.V."/>
            <person name="Master E.R."/>
        </authorList>
    </citation>
    <scope>NUCLEOTIDE SEQUENCE [LARGE SCALE GENOMIC DNA]</scope>
    <source>
        <strain evidence="18 19">HHB-10118-sp</strain>
    </source>
</reference>
<dbReference type="OrthoDB" id="9984778at2759"/>
<dbReference type="InterPro" id="IPR021319">
    <property type="entry name" value="DUF2921"/>
</dbReference>
<keyword evidence="13 16" id="KW-0472">Membrane</keyword>
<comment type="catalytic activity">
    <reaction evidence="1">
        <text>S-ubiquitinyl-[E2 ubiquitin-conjugating enzyme]-L-cysteine + [acceptor protein]-L-lysine = [E2 ubiquitin-conjugating enzyme]-L-cysteine + N(6)-ubiquitinyl-[acceptor protein]-L-lysine.</text>
        <dbReference type="EC" id="2.3.2.27"/>
    </reaction>
</comment>
<dbReference type="InterPro" id="IPR013083">
    <property type="entry name" value="Znf_RING/FYVE/PHD"/>
</dbReference>
<feature type="domain" description="RING-type" evidence="17">
    <location>
        <begin position="667"/>
        <end position="737"/>
    </location>
</feature>
<evidence type="ECO:0000259" key="17">
    <source>
        <dbReference type="PROSITE" id="PS50089"/>
    </source>
</evidence>
<dbReference type="STRING" id="650164.K5UKG8"/>
<dbReference type="GO" id="GO:0012505">
    <property type="term" value="C:endomembrane system"/>
    <property type="evidence" value="ECO:0007669"/>
    <property type="project" value="UniProtKB-SubCell"/>
</dbReference>
<gene>
    <name evidence="18" type="ORF">PHACADRAFT_200969</name>
</gene>
<comment type="subcellular location">
    <subcellularLocation>
        <location evidence="2">Endomembrane system</location>
        <topology evidence="2">Multi-pass membrane protein</topology>
    </subcellularLocation>
</comment>
<evidence type="ECO:0000256" key="8">
    <source>
        <dbReference type="ARBA" id="ARBA00022729"/>
    </source>
</evidence>
<name>K5UKG8_PHACS</name>
<feature type="transmembrane region" description="Helical" evidence="16">
    <location>
        <begin position="608"/>
        <end position="626"/>
    </location>
</feature>
<feature type="region of interest" description="Disordered" evidence="15">
    <location>
        <begin position="465"/>
        <end position="500"/>
    </location>
</feature>
<evidence type="ECO:0000256" key="1">
    <source>
        <dbReference type="ARBA" id="ARBA00000900"/>
    </source>
</evidence>
<feature type="transmembrane region" description="Helical" evidence="16">
    <location>
        <begin position="367"/>
        <end position="386"/>
    </location>
</feature>
<keyword evidence="19" id="KW-1185">Reference proteome</keyword>
<dbReference type="PROSITE" id="PS50089">
    <property type="entry name" value="ZF_RING_2"/>
    <property type="match status" value="1"/>
</dbReference>
<dbReference type="Proteomes" id="UP000008370">
    <property type="component" value="Unassembled WGS sequence"/>
</dbReference>
<evidence type="ECO:0000256" key="13">
    <source>
        <dbReference type="ARBA" id="ARBA00023136"/>
    </source>
</evidence>
<keyword evidence="11" id="KW-0862">Zinc</keyword>
<keyword evidence="10" id="KW-0833">Ubl conjugation pathway</keyword>
<evidence type="ECO:0000256" key="2">
    <source>
        <dbReference type="ARBA" id="ARBA00004127"/>
    </source>
</evidence>
<dbReference type="Gene3D" id="3.30.40.10">
    <property type="entry name" value="Zinc/RING finger domain, C3HC4 (zinc finger)"/>
    <property type="match status" value="1"/>
</dbReference>
<evidence type="ECO:0000313" key="19">
    <source>
        <dbReference type="Proteomes" id="UP000008370"/>
    </source>
</evidence>
<feature type="compositionally biased region" description="Pro residues" evidence="15">
    <location>
        <begin position="469"/>
        <end position="489"/>
    </location>
</feature>
<keyword evidence="12 16" id="KW-1133">Transmembrane helix</keyword>
<dbReference type="HOGENOM" id="CLU_014026_0_0_1"/>
<evidence type="ECO:0000313" key="18">
    <source>
        <dbReference type="EMBL" id="EKM50126.1"/>
    </source>
</evidence>
<dbReference type="SMART" id="SM00184">
    <property type="entry name" value="RING"/>
    <property type="match status" value="1"/>
</dbReference>
<dbReference type="PANTHER" id="PTHR22763">
    <property type="entry name" value="RING ZINC FINGER PROTEIN"/>
    <property type="match status" value="1"/>
</dbReference>
<keyword evidence="9 14" id="KW-0863">Zinc-finger</keyword>
<dbReference type="AlphaFoldDB" id="K5UKG8"/>
<evidence type="ECO:0000256" key="10">
    <source>
        <dbReference type="ARBA" id="ARBA00022786"/>
    </source>
</evidence>
<evidence type="ECO:0000256" key="12">
    <source>
        <dbReference type="ARBA" id="ARBA00022989"/>
    </source>
</evidence>
<keyword evidence="6 16" id="KW-0812">Transmembrane</keyword>
<organism evidence="18 19">
    <name type="scientific">Phanerochaete carnosa (strain HHB-10118-sp)</name>
    <name type="common">White-rot fungus</name>
    <name type="synonym">Peniophora carnosa</name>
    <dbReference type="NCBI Taxonomy" id="650164"/>
    <lineage>
        <taxon>Eukaryota</taxon>
        <taxon>Fungi</taxon>
        <taxon>Dikarya</taxon>
        <taxon>Basidiomycota</taxon>
        <taxon>Agaricomycotina</taxon>
        <taxon>Agaricomycetes</taxon>
        <taxon>Polyporales</taxon>
        <taxon>Phanerochaetaceae</taxon>
        <taxon>Phanerochaete</taxon>
    </lineage>
</organism>
<evidence type="ECO:0000256" key="15">
    <source>
        <dbReference type="SAM" id="MobiDB-lite"/>
    </source>
</evidence>
<accession>K5UKG8</accession>
<evidence type="ECO:0000256" key="6">
    <source>
        <dbReference type="ARBA" id="ARBA00022692"/>
    </source>
</evidence>
<feature type="region of interest" description="Disordered" evidence="15">
    <location>
        <begin position="1"/>
        <end position="24"/>
    </location>
</feature>
<evidence type="ECO:0000256" key="14">
    <source>
        <dbReference type="PROSITE-ProRule" id="PRU00175"/>
    </source>
</evidence>
<dbReference type="FunCoup" id="K5UKG8">
    <property type="interactions" value="27"/>
</dbReference>
<evidence type="ECO:0000256" key="16">
    <source>
        <dbReference type="SAM" id="Phobius"/>
    </source>
</evidence>
<feature type="transmembrane region" description="Helical" evidence="16">
    <location>
        <begin position="526"/>
        <end position="555"/>
    </location>
</feature>
<dbReference type="PANTHER" id="PTHR22763:SF162">
    <property type="entry name" value="TRANSMEMBRANE E3 UBIQUITIN-PROTEIN LIGASE 1"/>
    <property type="match status" value="1"/>
</dbReference>
<dbReference type="EC" id="2.3.2.27" evidence="4"/>
<keyword evidence="8" id="KW-0732">Signal</keyword>
<keyword evidence="5" id="KW-0808">Transferase</keyword>
<dbReference type="EMBL" id="JH930479">
    <property type="protein sequence ID" value="EKM50126.1"/>
    <property type="molecule type" value="Genomic_DNA"/>
</dbReference>
<evidence type="ECO:0000256" key="5">
    <source>
        <dbReference type="ARBA" id="ARBA00022679"/>
    </source>
</evidence>
<feature type="transmembrane region" description="Helical" evidence="16">
    <location>
        <begin position="576"/>
        <end position="596"/>
    </location>
</feature>
<dbReference type="Pfam" id="PF11145">
    <property type="entry name" value="DUF2921"/>
    <property type="match status" value="1"/>
</dbReference>
<evidence type="ECO:0000256" key="7">
    <source>
        <dbReference type="ARBA" id="ARBA00022723"/>
    </source>
</evidence>
<dbReference type="SUPFAM" id="SSF57850">
    <property type="entry name" value="RING/U-box"/>
    <property type="match status" value="1"/>
</dbReference>
<evidence type="ECO:0000256" key="4">
    <source>
        <dbReference type="ARBA" id="ARBA00012483"/>
    </source>
</evidence>
<dbReference type="RefSeq" id="XP_007401317.1">
    <property type="nucleotide sequence ID" value="XM_007401255.1"/>
</dbReference>
<evidence type="ECO:0000256" key="9">
    <source>
        <dbReference type="ARBA" id="ARBA00022771"/>
    </source>
</evidence>
<evidence type="ECO:0000256" key="11">
    <source>
        <dbReference type="ARBA" id="ARBA00022833"/>
    </source>
</evidence>